<dbReference type="Proteomes" id="UP001174909">
    <property type="component" value="Unassembled WGS sequence"/>
</dbReference>
<feature type="non-terminal residue" evidence="1">
    <location>
        <position position="143"/>
    </location>
</feature>
<gene>
    <name evidence="1" type="ORF">GBAR_LOCUS30846</name>
</gene>
<organism evidence="1 2">
    <name type="scientific">Geodia barretti</name>
    <name type="common">Barrett's horny sponge</name>
    <dbReference type="NCBI Taxonomy" id="519541"/>
    <lineage>
        <taxon>Eukaryota</taxon>
        <taxon>Metazoa</taxon>
        <taxon>Porifera</taxon>
        <taxon>Demospongiae</taxon>
        <taxon>Heteroscleromorpha</taxon>
        <taxon>Tetractinellida</taxon>
        <taxon>Astrophorina</taxon>
        <taxon>Geodiidae</taxon>
        <taxon>Geodia</taxon>
    </lineage>
</organism>
<comment type="caution">
    <text evidence="1">The sequence shown here is derived from an EMBL/GenBank/DDBJ whole genome shotgun (WGS) entry which is preliminary data.</text>
</comment>
<protein>
    <submittedName>
        <fullName evidence="1">Uncharacterized protein</fullName>
    </submittedName>
</protein>
<dbReference type="EMBL" id="CASHTH010004375">
    <property type="protein sequence ID" value="CAI8056608.1"/>
    <property type="molecule type" value="Genomic_DNA"/>
</dbReference>
<reference evidence="1" key="1">
    <citation type="submission" date="2023-03" db="EMBL/GenBank/DDBJ databases">
        <authorList>
            <person name="Steffen K."/>
            <person name="Cardenas P."/>
        </authorList>
    </citation>
    <scope>NUCLEOTIDE SEQUENCE</scope>
</reference>
<sequence>VVATIAHIHKTVVQCYSAWTSKLPLFLPRFANTFDQFTSYRKLLKFVQTANIDIGCAISCYSLRCHHLIWILAICSKGSNFLSTDVKHRQSMTITFTDYHLVVTIEETASGRENGLPNESVTSTVTCVGWLTVADVRPGPWTW</sequence>
<dbReference type="AlphaFoldDB" id="A0AA35TY28"/>
<accession>A0AA35TY28</accession>
<keyword evidence="2" id="KW-1185">Reference proteome</keyword>
<evidence type="ECO:0000313" key="1">
    <source>
        <dbReference type="EMBL" id="CAI8056608.1"/>
    </source>
</evidence>
<name>A0AA35TY28_GEOBA</name>
<proteinExistence type="predicted"/>
<feature type="non-terminal residue" evidence="1">
    <location>
        <position position="1"/>
    </location>
</feature>
<evidence type="ECO:0000313" key="2">
    <source>
        <dbReference type="Proteomes" id="UP001174909"/>
    </source>
</evidence>